<dbReference type="InterPro" id="IPR011899">
    <property type="entry name" value="Glutaredoxin_euk/vir"/>
</dbReference>
<dbReference type="InterPro" id="IPR002109">
    <property type="entry name" value="Glutaredoxin"/>
</dbReference>
<organism evidence="4 5">
    <name type="scientific">Oryzias latipes</name>
    <name type="common">Japanese rice fish</name>
    <name type="synonym">Japanese killifish</name>
    <dbReference type="NCBI Taxonomy" id="8090"/>
    <lineage>
        <taxon>Eukaryota</taxon>
        <taxon>Metazoa</taxon>
        <taxon>Chordata</taxon>
        <taxon>Craniata</taxon>
        <taxon>Vertebrata</taxon>
        <taxon>Euteleostomi</taxon>
        <taxon>Actinopterygii</taxon>
        <taxon>Neopterygii</taxon>
        <taxon>Teleostei</taxon>
        <taxon>Neoteleostei</taxon>
        <taxon>Acanthomorphata</taxon>
        <taxon>Ovalentaria</taxon>
        <taxon>Atherinomorphae</taxon>
        <taxon>Beloniformes</taxon>
        <taxon>Adrianichthyidae</taxon>
        <taxon>Oryziinae</taxon>
        <taxon>Oryzias</taxon>
    </lineage>
</organism>
<proteinExistence type="predicted"/>
<dbReference type="PROSITE" id="PS51354">
    <property type="entry name" value="GLUTAREDOXIN_2"/>
    <property type="match status" value="1"/>
</dbReference>
<reference evidence="4" key="4">
    <citation type="submission" date="2025-09" db="UniProtKB">
        <authorList>
            <consortium name="Ensembl"/>
        </authorList>
    </citation>
    <scope>IDENTIFICATION</scope>
    <source>
        <strain evidence="4">HNI</strain>
    </source>
</reference>
<keyword evidence="1" id="KW-0813">Transport</keyword>
<keyword evidence="2" id="KW-0249">Electron transport</keyword>
<accession>A0A3P9M006</accession>
<dbReference type="NCBIfam" id="TIGR02180">
    <property type="entry name" value="GRX_euk"/>
    <property type="match status" value="1"/>
</dbReference>
<evidence type="ECO:0000313" key="4">
    <source>
        <dbReference type="Ensembl" id="ENSORLP00020026377.1"/>
    </source>
</evidence>
<dbReference type="AlphaFoldDB" id="A0A3P9M006"/>
<evidence type="ECO:0000259" key="3">
    <source>
        <dbReference type="Pfam" id="PF00462"/>
    </source>
</evidence>
<dbReference type="InterPro" id="IPR036249">
    <property type="entry name" value="Thioredoxin-like_sf"/>
</dbReference>
<feature type="domain" description="Glutaredoxin" evidence="3">
    <location>
        <begin position="58"/>
        <end position="123"/>
    </location>
</feature>
<dbReference type="InterPro" id="IPR047185">
    <property type="entry name" value="GLRX1"/>
</dbReference>
<dbReference type="Pfam" id="PF00462">
    <property type="entry name" value="Glutaredoxin"/>
    <property type="match status" value="1"/>
</dbReference>
<dbReference type="Proteomes" id="UP000265180">
    <property type="component" value="Chromosome 5"/>
</dbReference>
<dbReference type="CDD" id="cd03419">
    <property type="entry name" value="GRX_GRXh_1_2_like"/>
    <property type="match status" value="1"/>
</dbReference>
<evidence type="ECO:0000256" key="1">
    <source>
        <dbReference type="ARBA" id="ARBA00022448"/>
    </source>
</evidence>
<dbReference type="Gene3D" id="3.40.30.10">
    <property type="entry name" value="Glutaredoxin"/>
    <property type="match status" value="1"/>
</dbReference>
<dbReference type="PANTHER" id="PTHR46185">
    <property type="entry name" value="GLUTAREDOXIN-1"/>
    <property type="match status" value="1"/>
</dbReference>
<reference evidence="4 5" key="2">
    <citation type="submission" date="2017-04" db="EMBL/GenBank/DDBJ databases">
        <title>CpG methylation of centromeres and impact of large insertions on vertebrate speciation.</title>
        <authorList>
            <person name="Ichikawa K."/>
            <person name="Yoshimura J."/>
            <person name="Morishita S."/>
        </authorList>
    </citation>
    <scope>NUCLEOTIDE SEQUENCE</scope>
    <source>
        <strain evidence="4 5">HNI</strain>
    </source>
</reference>
<dbReference type="InterPro" id="IPR014025">
    <property type="entry name" value="Glutaredoxin_subgr"/>
</dbReference>
<reference evidence="4" key="3">
    <citation type="submission" date="2025-08" db="UniProtKB">
        <authorList>
            <consortium name="Ensembl"/>
        </authorList>
    </citation>
    <scope>IDENTIFICATION</scope>
    <source>
        <strain evidence="4">HNI</strain>
    </source>
</reference>
<protein>
    <submittedName>
        <fullName evidence="4">Glutaredoxin (thioltransferase)</fullName>
    </submittedName>
</protein>
<evidence type="ECO:0000313" key="5">
    <source>
        <dbReference type="Proteomes" id="UP000265180"/>
    </source>
</evidence>
<name>A0A3P9M006_ORYLA</name>
<reference key="1">
    <citation type="journal article" date="2007" name="Nature">
        <title>The medaka draft genome and insights into vertebrate genome evolution.</title>
        <authorList>
            <person name="Kasahara M."/>
            <person name="Naruse K."/>
            <person name="Sasaki S."/>
            <person name="Nakatani Y."/>
            <person name="Qu W."/>
            <person name="Ahsan B."/>
            <person name="Yamada T."/>
            <person name="Nagayasu Y."/>
            <person name="Doi K."/>
            <person name="Kasai Y."/>
            <person name="Jindo T."/>
            <person name="Kobayashi D."/>
            <person name="Shimada A."/>
            <person name="Toyoda A."/>
            <person name="Kuroki Y."/>
            <person name="Fujiyama A."/>
            <person name="Sasaki T."/>
            <person name="Shimizu A."/>
            <person name="Asakawa S."/>
            <person name="Shimizu N."/>
            <person name="Hashimoto S."/>
            <person name="Yang J."/>
            <person name="Lee Y."/>
            <person name="Matsushima K."/>
            <person name="Sugano S."/>
            <person name="Sakaizumi M."/>
            <person name="Narita T."/>
            <person name="Ohishi K."/>
            <person name="Haga S."/>
            <person name="Ohta F."/>
            <person name="Nomoto H."/>
            <person name="Nogata K."/>
            <person name="Morishita T."/>
            <person name="Endo T."/>
            <person name="Shin-I T."/>
            <person name="Takeda H."/>
            <person name="Morishita S."/>
            <person name="Kohara Y."/>
        </authorList>
    </citation>
    <scope>NUCLEOTIDE SEQUENCE [LARGE SCALE GENOMIC DNA]</scope>
    <source>
        <strain>Hd-rR</strain>
    </source>
</reference>
<dbReference type="Ensembl" id="ENSORLT00020002059.1">
    <property type="protein sequence ID" value="ENSORLP00020026377.1"/>
    <property type="gene ID" value="ENSORLG00020008817.1"/>
</dbReference>
<evidence type="ECO:0000256" key="2">
    <source>
        <dbReference type="ARBA" id="ARBA00022982"/>
    </source>
</evidence>
<dbReference type="PANTHER" id="PTHR46185:SF1">
    <property type="entry name" value="GLUTAREDOXIN-1"/>
    <property type="match status" value="1"/>
</dbReference>
<dbReference type="SUPFAM" id="SSF52833">
    <property type="entry name" value="Thioredoxin-like"/>
    <property type="match status" value="1"/>
</dbReference>
<sequence length="149" mass="16618">MRLRSGAQTLPTVPLRSYSSVCVSVWNYYKQSQFRSLTLQQAEMAQQFVKAQIKGDKVVVFMKPTCSFCIMAKDVLSNYKFKPGHIQYIDINSRSDMDSIQDYLLELTGQRTVPRVFIGEECVGGGSDVAALHRSGKLEGMLQAVGAVQ</sequence>
<dbReference type="PRINTS" id="PR00160">
    <property type="entry name" value="GLUTAREDOXIN"/>
</dbReference>